<organism evidence="5 6">
    <name type="scientific">Alicyclobacillus fastidiosus</name>
    <dbReference type="NCBI Taxonomy" id="392011"/>
    <lineage>
        <taxon>Bacteria</taxon>
        <taxon>Bacillati</taxon>
        <taxon>Bacillota</taxon>
        <taxon>Bacilli</taxon>
        <taxon>Bacillales</taxon>
        <taxon>Alicyclobacillaceae</taxon>
        <taxon>Alicyclobacillus</taxon>
    </lineage>
</organism>
<evidence type="ECO:0000256" key="1">
    <source>
        <dbReference type="ARBA" id="ARBA00023015"/>
    </source>
</evidence>
<dbReference type="InterPro" id="IPR010982">
    <property type="entry name" value="Lambda_DNA-bd_dom_sf"/>
</dbReference>
<dbReference type="InterPro" id="IPR028082">
    <property type="entry name" value="Peripla_BP_I"/>
</dbReference>
<evidence type="ECO:0000259" key="4">
    <source>
        <dbReference type="PROSITE" id="PS50932"/>
    </source>
</evidence>
<dbReference type="RefSeq" id="WP_268004469.1">
    <property type="nucleotide sequence ID" value="NZ_BSUT01000001.1"/>
</dbReference>
<keyword evidence="3" id="KW-0804">Transcription</keyword>
<dbReference type="InterPro" id="IPR000843">
    <property type="entry name" value="HTH_LacI"/>
</dbReference>
<feature type="domain" description="HTH lacI-type" evidence="4">
    <location>
        <begin position="7"/>
        <end position="61"/>
    </location>
</feature>
<dbReference type="PROSITE" id="PS50932">
    <property type="entry name" value="HTH_LACI_2"/>
    <property type="match status" value="1"/>
</dbReference>
<gene>
    <name evidence="5" type="ORF">NZD89_19950</name>
</gene>
<dbReference type="EMBL" id="CP104067">
    <property type="protein sequence ID" value="WAH40569.1"/>
    <property type="molecule type" value="Genomic_DNA"/>
</dbReference>
<dbReference type="PANTHER" id="PTHR30146">
    <property type="entry name" value="LACI-RELATED TRANSCRIPTIONAL REPRESSOR"/>
    <property type="match status" value="1"/>
</dbReference>
<protein>
    <submittedName>
        <fullName evidence="5">LacI family transcriptional regulator</fullName>
    </submittedName>
</protein>
<dbReference type="PANTHER" id="PTHR30146:SF109">
    <property type="entry name" value="HTH-TYPE TRANSCRIPTIONAL REGULATOR GALS"/>
    <property type="match status" value="1"/>
</dbReference>
<dbReference type="InterPro" id="IPR046335">
    <property type="entry name" value="LacI/GalR-like_sensor"/>
</dbReference>
<name>A0ABY6ZCJ7_9BACL</name>
<dbReference type="SMART" id="SM00354">
    <property type="entry name" value="HTH_LACI"/>
    <property type="match status" value="1"/>
</dbReference>
<dbReference type="Gene3D" id="1.10.260.40">
    <property type="entry name" value="lambda repressor-like DNA-binding domains"/>
    <property type="match status" value="1"/>
</dbReference>
<evidence type="ECO:0000256" key="2">
    <source>
        <dbReference type="ARBA" id="ARBA00023125"/>
    </source>
</evidence>
<keyword evidence="2" id="KW-0238">DNA-binding</keyword>
<dbReference type="Pfam" id="PF13377">
    <property type="entry name" value="Peripla_BP_3"/>
    <property type="match status" value="1"/>
</dbReference>
<accession>A0ABY6ZCJ7</accession>
<dbReference type="SUPFAM" id="SSF47413">
    <property type="entry name" value="lambda repressor-like DNA-binding domains"/>
    <property type="match status" value="1"/>
</dbReference>
<dbReference type="CDD" id="cd06267">
    <property type="entry name" value="PBP1_LacI_sugar_binding-like"/>
    <property type="match status" value="1"/>
</dbReference>
<reference evidence="5" key="1">
    <citation type="submission" date="2022-08" db="EMBL/GenBank/DDBJ databases">
        <title>Alicyclobacillus fastidiosus DSM 17978, complete genome.</title>
        <authorList>
            <person name="Wang Q."/>
            <person name="Cai R."/>
            <person name="Wang Z."/>
        </authorList>
    </citation>
    <scope>NUCLEOTIDE SEQUENCE</scope>
    <source>
        <strain evidence="5">DSM 17978</strain>
    </source>
</reference>
<keyword evidence="1" id="KW-0805">Transcription regulation</keyword>
<dbReference type="Gene3D" id="3.40.50.2300">
    <property type="match status" value="2"/>
</dbReference>
<evidence type="ECO:0000313" key="5">
    <source>
        <dbReference type="EMBL" id="WAH40569.1"/>
    </source>
</evidence>
<dbReference type="CDD" id="cd01392">
    <property type="entry name" value="HTH_LacI"/>
    <property type="match status" value="1"/>
</dbReference>
<dbReference type="Pfam" id="PF00356">
    <property type="entry name" value="LacI"/>
    <property type="match status" value="1"/>
</dbReference>
<evidence type="ECO:0000313" key="6">
    <source>
        <dbReference type="Proteomes" id="UP001164761"/>
    </source>
</evidence>
<evidence type="ECO:0000256" key="3">
    <source>
        <dbReference type="ARBA" id="ARBA00023163"/>
    </source>
</evidence>
<sequence>MASQRDLTINEIAQVAGVSRSTVSRVLTGHPNVKPATRKLVEKVIEDLHYHPSSIAQGLARGSLNMIGLLIGDIRNTFYAEIARGVEDIAHELGFMVVICDTDYDMKREQFYFQGVQQFALSGLIVMSVLDQQELLPVLKSIRCPIVMLNRYVRSFESDVVLVDNVEGSYLATKHLIELGHERIGHLSGSTLSTASRDRTLGFERALHDFGIGRRDYDIQEGDLTIERGKRYAQWWLQADSGDRPTAIFAANDLMALGLIDVFTSNGVKIPDDVSIIGYDDLPLTGLAPISLTTIRQPHYEMGVTAMSFLSKRLEQEVDSVQRKIFRPELVIRKTTGPPKK</sequence>
<proteinExistence type="predicted"/>
<dbReference type="SUPFAM" id="SSF53822">
    <property type="entry name" value="Periplasmic binding protein-like I"/>
    <property type="match status" value="1"/>
</dbReference>
<dbReference type="PROSITE" id="PS00356">
    <property type="entry name" value="HTH_LACI_1"/>
    <property type="match status" value="1"/>
</dbReference>
<keyword evidence="6" id="KW-1185">Reference proteome</keyword>
<dbReference type="Proteomes" id="UP001164761">
    <property type="component" value="Chromosome"/>
</dbReference>